<keyword evidence="5" id="KW-0949">S-adenosyl-L-methionine</keyword>
<feature type="transmembrane region" description="Helical" evidence="5">
    <location>
        <begin position="98"/>
        <end position="123"/>
    </location>
</feature>
<dbReference type="GO" id="GO:0032259">
    <property type="term" value="P:methylation"/>
    <property type="evidence" value="ECO:0007669"/>
    <property type="project" value="UniProtKB-KW"/>
</dbReference>
<dbReference type="Proteomes" id="UP000799772">
    <property type="component" value="Unassembled WGS sequence"/>
</dbReference>
<dbReference type="AlphaFoldDB" id="A0A9P4IGP9"/>
<evidence type="ECO:0000256" key="4">
    <source>
        <dbReference type="ARBA" id="ARBA00023136"/>
    </source>
</evidence>
<reference evidence="7" key="1">
    <citation type="journal article" date="2020" name="Stud. Mycol.">
        <title>101 Dothideomycetes genomes: a test case for predicting lifestyles and emergence of pathogens.</title>
        <authorList>
            <person name="Haridas S."/>
            <person name="Albert R."/>
            <person name="Binder M."/>
            <person name="Bloem J."/>
            <person name="Labutti K."/>
            <person name="Salamov A."/>
            <person name="Andreopoulos B."/>
            <person name="Baker S."/>
            <person name="Barry K."/>
            <person name="Bills G."/>
            <person name="Bluhm B."/>
            <person name="Cannon C."/>
            <person name="Castanera R."/>
            <person name="Culley D."/>
            <person name="Daum C."/>
            <person name="Ezra D."/>
            <person name="Gonzalez J."/>
            <person name="Henrissat B."/>
            <person name="Kuo A."/>
            <person name="Liang C."/>
            <person name="Lipzen A."/>
            <person name="Lutzoni F."/>
            <person name="Magnuson J."/>
            <person name="Mondo S."/>
            <person name="Nolan M."/>
            <person name="Ohm R."/>
            <person name="Pangilinan J."/>
            <person name="Park H.-J."/>
            <person name="Ramirez L."/>
            <person name="Alfaro M."/>
            <person name="Sun H."/>
            <person name="Tritt A."/>
            <person name="Yoshinaga Y."/>
            <person name="Zwiers L.-H."/>
            <person name="Turgeon B."/>
            <person name="Goodwin S."/>
            <person name="Spatafora J."/>
            <person name="Crous P."/>
            <person name="Grigoriev I."/>
        </authorList>
    </citation>
    <scope>NUCLEOTIDE SEQUENCE</scope>
    <source>
        <strain evidence="7">CBS 133067</strain>
    </source>
</reference>
<keyword evidence="6" id="KW-0732">Signal</keyword>
<evidence type="ECO:0000256" key="6">
    <source>
        <dbReference type="SAM" id="SignalP"/>
    </source>
</evidence>
<comment type="subcellular location">
    <subcellularLocation>
        <location evidence="5">Endoplasmic reticulum membrane</location>
        <topology evidence="5">Multi-pass membrane protein</topology>
    </subcellularLocation>
    <subcellularLocation>
        <location evidence="1">Membrane</location>
        <topology evidence="1">Multi-pass membrane protein</topology>
    </subcellularLocation>
</comment>
<gene>
    <name evidence="7" type="ORF">NA57DRAFT_76677</name>
</gene>
<dbReference type="Gene3D" id="1.20.120.1630">
    <property type="match status" value="1"/>
</dbReference>
<feature type="transmembrane region" description="Helical" evidence="5">
    <location>
        <begin position="54"/>
        <end position="77"/>
    </location>
</feature>
<comment type="caution">
    <text evidence="7">The sequence shown here is derived from an EMBL/GenBank/DDBJ whole genome shotgun (WGS) entry which is preliminary data.</text>
</comment>
<dbReference type="EC" id="2.1.1.100" evidence="5"/>
<evidence type="ECO:0000256" key="3">
    <source>
        <dbReference type="ARBA" id="ARBA00022989"/>
    </source>
</evidence>
<keyword evidence="2 5" id="KW-0812">Transmembrane</keyword>
<keyword evidence="5" id="KW-0808">Transferase</keyword>
<dbReference type="GO" id="GO:0005789">
    <property type="term" value="C:endoplasmic reticulum membrane"/>
    <property type="evidence" value="ECO:0007669"/>
    <property type="project" value="UniProtKB-SubCell"/>
</dbReference>
<comment type="similarity">
    <text evidence="5">Belongs to the class VI-like SAM-binding methyltransferase superfamily. Isoprenylcysteine carboxyl methyltransferase family.</text>
</comment>
<dbReference type="PANTHER" id="PTHR12714">
    <property type="entry name" value="PROTEIN-S ISOPRENYLCYSTEINE O-METHYLTRANSFERASE"/>
    <property type="match status" value="1"/>
</dbReference>
<comment type="catalytic activity">
    <reaction evidence="5">
        <text>[protein]-C-terminal S-[(2E,6E)-farnesyl]-L-cysteine + S-adenosyl-L-methionine = [protein]-C-terminal S-[(2E,6E)-farnesyl]-L-cysteine methyl ester + S-adenosyl-L-homocysteine</text>
        <dbReference type="Rhea" id="RHEA:21672"/>
        <dbReference type="Rhea" id="RHEA-COMP:12125"/>
        <dbReference type="Rhea" id="RHEA-COMP:12126"/>
        <dbReference type="ChEBI" id="CHEBI:57856"/>
        <dbReference type="ChEBI" id="CHEBI:59789"/>
        <dbReference type="ChEBI" id="CHEBI:90510"/>
        <dbReference type="ChEBI" id="CHEBI:90511"/>
        <dbReference type="EC" id="2.1.1.100"/>
    </reaction>
</comment>
<sequence>MGFMASPLSRIVLGLAVFAINVLWSICSAPPQGTAAEPARGTVKDHIGRPIHGGIYQLAALSHATTGLYYAIVIYAYPSPPRLICPQSGFARISNPELFTWSPFLATALFLAIFIAAPIRIAAFRNLGTNFTFMLREPDRLVTTGVHAYMQHPSYTALAILMNAMLWIHVRFDGLAACWIPPSLLQPLIMVQPYMMVGGSIAIMGMFYVRVRDEERMLKASFGKTWEEYNRQTKRFIPGVF</sequence>
<organism evidence="7 8">
    <name type="scientific">Rhizodiscina lignyota</name>
    <dbReference type="NCBI Taxonomy" id="1504668"/>
    <lineage>
        <taxon>Eukaryota</taxon>
        <taxon>Fungi</taxon>
        <taxon>Dikarya</taxon>
        <taxon>Ascomycota</taxon>
        <taxon>Pezizomycotina</taxon>
        <taxon>Dothideomycetes</taxon>
        <taxon>Pleosporomycetidae</taxon>
        <taxon>Aulographales</taxon>
        <taxon>Rhizodiscinaceae</taxon>
        <taxon>Rhizodiscina</taxon>
    </lineage>
</organism>
<comment type="caution">
    <text evidence="5">Lacks conserved residue(s) required for the propagation of feature annotation.</text>
</comment>
<dbReference type="Pfam" id="PF04140">
    <property type="entry name" value="ICMT"/>
    <property type="match status" value="1"/>
</dbReference>
<dbReference type="InterPro" id="IPR007269">
    <property type="entry name" value="ICMT_MeTrfase"/>
</dbReference>
<keyword evidence="8" id="KW-1185">Reference proteome</keyword>
<dbReference type="EMBL" id="ML978127">
    <property type="protein sequence ID" value="KAF2097876.1"/>
    <property type="molecule type" value="Genomic_DNA"/>
</dbReference>
<feature type="transmembrane region" description="Helical" evidence="5">
    <location>
        <begin position="191"/>
        <end position="209"/>
    </location>
</feature>
<feature type="chain" id="PRO_5040357219" description="Protein-S-isoprenylcysteine O-methyltransferase" evidence="6">
    <location>
        <begin position="36"/>
        <end position="241"/>
    </location>
</feature>
<evidence type="ECO:0000256" key="1">
    <source>
        <dbReference type="ARBA" id="ARBA00004141"/>
    </source>
</evidence>
<proteinExistence type="inferred from homology"/>
<evidence type="ECO:0000313" key="7">
    <source>
        <dbReference type="EMBL" id="KAF2097876.1"/>
    </source>
</evidence>
<name>A0A9P4IGP9_9PEZI</name>
<evidence type="ECO:0000256" key="2">
    <source>
        <dbReference type="ARBA" id="ARBA00022692"/>
    </source>
</evidence>
<evidence type="ECO:0000256" key="5">
    <source>
        <dbReference type="RuleBase" id="RU362022"/>
    </source>
</evidence>
<keyword evidence="5" id="KW-0489">Methyltransferase</keyword>
<dbReference type="OrthoDB" id="422086at2759"/>
<accession>A0A9P4IGP9</accession>
<feature type="signal peptide" evidence="6">
    <location>
        <begin position="1"/>
        <end position="35"/>
    </location>
</feature>
<dbReference type="PANTHER" id="PTHR12714:SF9">
    <property type="entry name" value="PROTEIN-S-ISOPRENYLCYSTEINE O-METHYLTRANSFERASE"/>
    <property type="match status" value="1"/>
</dbReference>
<keyword evidence="5" id="KW-0256">Endoplasmic reticulum</keyword>
<keyword evidence="4 5" id="KW-0472">Membrane</keyword>
<protein>
    <recommendedName>
        <fullName evidence="5">Protein-S-isoprenylcysteine O-methyltransferase</fullName>
        <ecNumber evidence="5">2.1.1.100</ecNumber>
    </recommendedName>
</protein>
<dbReference type="GO" id="GO:0004671">
    <property type="term" value="F:protein C-terminal S-isoprenylcysteine carboxyl O-methyltransferase activity"/>
    <property type="evidence" value="ECO:0007669"/>
    <property type="project" value="UniProtKB-EC"/>
</dbReference>
<evidence type="ECO:0000313" key="8">
    <source>
        <dbReference type="Proteomes" id="UP000799772"/>
    </source>
</evidence>
<keyword evidence="3 5" id="KW-1133">Transmembrane helix</keyword>